<dbReference type="RefSeq" id="WP_103890277.1">
    <property type="nucleotide sequence ID" value="NZ_FNVU01000025.1"/>
</dbReference>
<gene>
    <name evidence="1" type="ORF">SAMN05216223_12584</name>
</gene>
<accession>A0A1H6E3J5</accession>
<evidence type="ECO:0000313" key="1">
    <source>
        <dbReference type="EMBL" id="SEG92210.1"/>
    </source>
</evidence>
<name>A0A1H6E3J5_9ACTN</name>
<keyword evidence="2" id="KW-1185">Reference proteome</keyword>
<dbReference type="EMBL" id="FNVU01000025">
    <property type="protein sequence ID" value="SEG92210.1"/>
    <property type="molecule type" value="Genomic_DNA"/>
</dbReference>
<dbReference type="AlphaFoldDB" id="A0A1H6E3J5"/>
<reference evidence="1 2" key="1">
    <citation type="submission" date="2016-10" db="EMBL/GenBank/DDBJ databases">
        <authorList>
            <person name="de Groot N.N."/>
        </authorList>
    </citation>
    <scope>NUCLEOTIDE SEQUENCE [LARGE SCALE GENOMIC DNA]</scope>
    <source>
        <strain evidence="1 2">CGMCC 4.2023</strain>
    </source>
</reference>
<sequence>MLIDGSNTYTNATAVHGVEPAVKALGAEAPKAATIRRRLLTVLVINAASDASQFDMADVVRVYRDLIAQAVQEEPVTSAARHWCQARMGNDAALAAELELALNRQPTKLAELRSRQNVVIARGCGPRQAKEILTHVTFGGLAANLVLQGPPTADDADRQTGLGEKDTANGPIEEWSLGQQKGFSSDGFMLIAEAAVAKVTLPRSDAAAVEGEAGVCGYAAASLERVAILSEGPPVTDPLEREVQRINDRLSVRSNPGVALLKEARRQRIEQ</sequence>
<dbReference type="OrthoDB" id="4551780at2"/>
<dbReference type="Proteomes" id="UP000236754">
    <property type="component" value="Unassembled WGS sequence"/>
</dbReference>
<organism evidence="1 2">
    <name type="scientific">Actinacidiphila yanglinensis</name>
    <dbReference type="NCBI Taxonomy" id="310779"/>
    <lineage>
        <taxon>Bacteria</taxon>
        <taxon>Bacillati</taxon>
        <taxon>Actinomycetota</taxon>
        <taxon>Actinomycetes</taxon>
        <taxon>Kitasatosporales</taxon>
        <taxon>Streptomycetaceae</taxon>
        <taxon>Actinacidiphila</taxon>
    </lineage>
</organism>
<proteinExistence type="predicted"/>
<protein>
    <submittedName>
        <fullName evidence="1">Uncharacterized protein</fullName>
    </submittedName>
</protein>
<evidence type="ECO:0000313" key="2">
    <source>
        <dbReference type="Proteomes" id="UP000236754"/>
    </source>
</evidence>